<accession>A0A699HHX5</accession>
<evidence type="ECO:0000256" key="1">
    <source>
        <dbReference type="SAM" id="MobiDB-lite"/>
    </source>
</evidence>
<dbReference type="Pfam" id="PF08284">
    <property type="entry name" value="RVP_2"/>
    <property type="match status" value="1"/>
</dbReference>
<dbReference type="InterPro" id="IPR021109">
    <property type="entry name" value="Peptidase_aspartic_dom_sf"/>
</dbReference>
<gene>
    <name evidence="3" type="ORF">Tci_402065</name>
</gene>
<dbReference type="Gene3D" id="2.40.70.10">
    <property type="entry name" value="Acid Proteases"/>
    <property type="match status" value="1"/>
</dbReference>
<evidence type="ECO:0000313" key="3">
    <source>
        <dbReference type="EMBL" id="GEY30091.1"/>
    </source>
</evidence>
<feature type="region of interest" description="Disordered" evidence="1">
    <location>
        <begin position="32"/>
        <end position="78"/>
    </location>
</feature>
<dbReference type="InterPro" id="IPR043502">
    <property type="entry name" value="DNA/RNA_pol_sf"/>
</dbReference>
<protein>
    <recommendedName>
        <fullName evidence="2">Reverse transcriptase/retrotransposon-derived protein RNase H-like domain-containing protein</fullName>
    </recommendedName>
</protein>
<dbReference type="PANTHER" id="PTHR24559:SF427">
    <property type="entry name" value="RNA-DIRECTED DNA POLYMERASE"/>
    <property type="match status" value="1"/>
</dbReference>
<feature type="compositionally biased region" description="Gly residues" evidence="1">
    <location>
        <begin position="45"/>
        <end position="70"/>
    </location>
</feature>
<dbReference type="Pfam" id="PF17919">
    <property type="entry name" value="RT_RNaseH_2"/>
    <property type="match status" value="1"/>
</dbReference>
<sequence>MTPKAIEELINQRVVEALAAYEANRTAELAVESQIQNRDDDDNGNVGGNGGGNGDGNSGGNGNGNRGGNGNENPNWNDRGTMLVARECTYHDFVKFQPLNFKTTKGVFGLTRWFEKMKTIFHISNCPERYQVKYATYTSLNSALTWWNTHKRTISADAAIVMSCRELMKLMTKVYCLRNEIQKIETKLWNLTVKGADMSFVSSTFSALLDVIPSTLDVSYAVELVNGRIVETNTVLRGCTLGLLGHPFNIDLMRVELDSFDVIIGMDSLANHHAVIVCDEKIVRIPYGDEVLIRINDLFDQLQGSRVYSKINLRSGYHQLRVQEEYIPNIAFRTRYGHYEFQLMPFGLTNAPAEHKEHLKLILRLLKKEELYAKFSKCEYWLSKSVKFDWGEKEEAAFQLFKQKLCSALILALPEGSKNFMVYCDASHKGLGAVLMQMEKFIAYVSRQLMIHEKSYTTHDLELGAVENDPMEKLTRQYLKEVVARHGYCPEIVHETIEKIIQIKKRMQAARNRQKIYVDRRRKPLEFQVRDKVMLKVSPWKGMIHQLSRVHSTFHVSNMKKCLSDEPLAISLDEIQIDDKLNFIEEPVKIMDHEIKCLKQSRIPIVKVNWNSRRGHEFPWEREDQMKNKYPYLFVNPTSTSLVEASHEPPLSLVVRTVETRRDVE</sequence>
<proteinExistence type="predicted"/>
<dbReference type="Gene3D" id="3.10.10.10">
    <property type="entry name" value="HIV Type 1 Reverse Transcriptase, subunit A, domain 1"/>
    <property type="match status" value="1"/>
</dbReference>
<dbReference type="InterPro" id="IPR041577">
    <property type="entry name" value="RT_RNaseH_2"/>
</dbReference>
<dbReference type="InterPro" id="IPR053134">
    <property type="entry name" value="RNA-dir_DNA_polymerase"/>
</dbReference>
<organism evidence="3">
    <name type="scientific">Tanacetum cinerariifolium</name>
    <name type="common">Dalmatian daisy</name>
    <name type="synonym">Chrysanthemum cinerariifolium</name>
    <dbReference type="NCBI Taxonomy" id="118510"/>
    <lineage>
        <taxon>Eukaryota</taxon>
        <taxon>Viridiplantae</taxon>
        <taxon>Streptophyta</taxon>
        <taxon>Embryophyta</taxon>
        <taxon>Tracheophyta</taxon>
        <taxon>Spermatophyta</taxon>
        <taxon>Magnoliopsida</taxon>
        <taxon>eudicotyledons</taxon>
        <taxon>Gunneridae</taxon>
        <taxon>Pentapetalae</taxon>
        <taxon>asterids</taxon>
        <taxon>campanulids</taxon>
        <taxon>Asterales</taxon>
        <taxon>Asteraceae</taxon>
        <taxon>Asteroideae</taxon>
        <taxon>Anthemideae</taxon>
        <taxon>Anthemidinae</taxon>
        <taxon>Tanacetum</taxon>
    </lineage>
</organism>
<dbReference type="EMBL" id="BKCJ010167283">
    <property type="protein sequence ID" value="GEY30091.1"/>
    <property type="molecule type" value="Genomic_DNA"/>
</dbReference>
<dbReference type="PANTHER" id="PTHR24559">
    <property type="entry name" value="TRANSPOSON TY3-I GAG-POL POLYPROTEIN"/>
    <property type="match status" value="1"/>
</dbReference>
<dbReference type="InterPro" id="IPR043128">
    <property type="entry name" value="Rev_trsase/Diguanyl_cyclase"/>
</dbReference>
<feature type="domain" description="Reverse transcriptase/retrotransposon-derived protein RNase H-like" evidence="2">
    <location>
        <begin position="390"/>
        <end position="466"/>
    </location>
</feature>
<dbReference type="CDD" id="cd00303">
    <property type="entry name" value="retropepsin_like"/>
    <property type="match status" value="1"/>
</dbReference>
<evidence type="ECO:0000259" key="2">
    <source>
        <dbReference type="Pfam" id="PF17919"/>
    </source>
</evidence>
<dbReference type="Gene3D" id="3.30.70.270">
    <property type="match status" value="1"/>
</dbReference>
<reference evidence="3" key="1">
    <citation type="journal article" date="2019" name="Sci. Rep.">
        <title>Draft genome of Tanacetum cinerariifolium, the natural source of mosquito coil.</title>
        <authorList>
            <person name="Yamashiro T."/>
            <person name="Shiraishi A."/>
            <person name="Satake H."/>
            <person name="Nakayama K."/>
        </authorList>
    </citation>
    <scope>NUCLEOTIDE SEQUENCE</scope>
</reference>
<dbReference type="SUPFAM" id="SSF56672">
    <property type="entry name" value="DNA/RNA polymerases"/>
    <property type="match status" value="1"/>
</dbReference>
<name>A0A699HHX5_TANCI</name>
<comment type="caution">
    <text evidence="3">The sequence shown here is derived from an EMBL/GenBank/DDBJ whole genome shotgun (WGS) entry which is preliminary data.</text>
</comment>
<dbReference type="AlphaFoldDB" id="A0A699HHX5"/>